<evidence type="ECO:0000256" key="2">
    <source>
        <dbReference type="SAM" id="Phobius"/>
    </source>
</evidence>
<accession>A0AAW9SQG0</accession>
<keyword evidence="1" id="KW-0175">Coiled coil</keyword>
<dbReference type="AlphaFoldDB" id="A0AAW9SQG0"/>
<evidence type="ECO:0000259" key="3">
    <source>
        <dbReference type="Pfam" id="PF08044"/>
    </source>
</evidence>
<reference evidence="4" key="1">
    <citation type="submission" date="2023-05" db="EMBL/GenBank/DDBJ databases">
        <authorList>
            <person name="Du J."/>
        </authorList>
    </citation>
    <scope>NUCLEOTIDE SEQUENCE</scope>
    <source>
        <strain evidence="4">UMB1064</strain>
    </source>
</reference>
<dbReference type="RefSeq" id="WP_284826114.1">
    <property type="nucleotide sequence ID" value="NZ_JASOOY020000027.1"/>
</dbReference>
<comment type="caution">
    <text evidence="4">The sequence shown here is derived from an EMBL/GenBank/DDBJ whole genome shotgun (WGS) entry which is preliminary data.</text>
</comment>
<gene>
    <name evidence="4" type="ORF">QP460_007380</name>
</gene>
<feature type="transmembrane region" description="Helical" evidence="2">
    <location>
        <begin position="97"/>
        <end position="117"/>
    </location>
</feature>
<dbReference type="InterPro" id="IPR012551">
    <property type="entry name" value="DUF1707_SHOCT-like"/>
</dbReference>
<feature type="coiled-coil region" evidence="1">
    <location>
        <begin position="140"/>
        <end position="167"/>
    </location>
</feature>
<organism evidence="4 5">
    <name type="scientific">Corynebacterium amycolatum</name>
    <dbReference type="NCBI Taxonomy" id="43765"/>
    <lineage>
        <taxon>Bacteria</taxon>
        <taxon>Bacillati</taxon>
        <taxon>Actinomycetota</taxon>
        <taxon>Actinomycetes</taxon>
        <taxon>Mycobacteriales</taxon>
        <taxon>Corynebacteriaceae</taxon>
        <taxon>Corynebacterium</taxon>
    </lineage>
</organism>
<reference evidence="4" key="2">
    <citation type="submission" date="2024-05" db="EMBL/GenBank/DDBJ databases">
        <authorList>
            <person name="Wolfe A."/>
        </authorList>
    </citation>
    <scope>NUCLEOTIDE SEQUENCE</scope>
    <source>
        <strain evidence="4">UMB1064</strain>
    </source>
</reference>
<sequence>MSDTASEKPEIRVGDRERNAAMERLGNHFADGYLDVDEFSKRAESAASAKTRAELQTLFADLPAEVSPESSQGTPANPQHQSVDQELQNLMKKGRQLNIIDSTAGVIVCVTIVLMFATNIDNAWLGFIVAAAVALIGRAALNINDDEEELLNEINEEESKRRTERLRLAAQKRREIQEGQQ</sequence>
<keyword evidence="2" id="KW-1133">Transmembrane helix</keyword>
<dbReference type="EMBL" id="JASOOY020000027">
    <property type="protein sequence ID" value="MEO3717405.1"/>
    <property type="molecule type" value="Genomic_DNA"/>
</dbReference>
<keyword evidence="2" id="KW-0472">Membrane</keyword>
<feature type="transmembrane region" description="Helical" evidence="2">
    <location>
        <begin position="123"/>
        <end position="141"/>
    </location>
</feature>
<dbReference type="Proteomes" id="UP001223646">
    <property type="component" value="Unassembled WGS sequence"/>
</dbReference>
<feature type="domain" description="DUF1707" evidence="3">
    <location>
        <begin position="11"/>
        <end position="63"/>
    </location>
</feature>
<dbReference type="PANTHER" id="PTHR40763:SF5">
    <property type="entry name" value="MEMBRANE PROTEIN"/>
    <property type="match status" value="1"/>
</dbReference>
<evidence type="ECO:0000313" key="4">
    <source>
        <dbReference type="EMBL" id="MEO3717405.1"/>
    </source>
</evidence>
<dbReference type="PANTHER" id="PTHR40763">
    <property type="entry name" value="MEMBRANE PROTEIN-RELATED"/>
    <property type="match status" value="1"/>
</dbReference>
<name>A0AAW9SQG0_CORAY</name>
<protein>
    <submittedName>
        <fullName evidence="4">DUF1707 domain-containing protein</fullName>
    </submittedName>
</protein>
<proteinExistence type="predicted"/>
<dbReference type="Pfam" id="PF08044">
    <property type="entry name" value="DUF1707"/>
    <property type="match status" value="1"/>
</dbReference>
<keyword evidence="2" id="KW-0812">Transmembrane</keyword>
<evidence type="ECO:0000313" key="5">
    <source>
        <dbReference type="Proteomes" id="UP001223646"/>
    </source>
</evidence>
<evidence type="ECO:0000256" key="1">
    <source>
        <dbReference type="SAM" id="Coils"/>
    </source>
</evidence>